<keyword evidence="1" id="KW-1133">Transmembrane helix</keyword>
<dbReference type="Proteomes" id="UP001598019">
    <property type="component" value="Unassembled WGS sequence"/>
</dbReference>
<sequence length="84" mass="9971">MENTLSLYLKKYGIAAGILVDQLICIFILHRGQDYESSKMYVHLGTLVLVAFMWIKYREYQRIHWKAMLVIAFLLLIFYLLVAR</sequence>
<proteinExistence type="predicted"/>
<protein>
    <submittedName>
        <fullName evidence="2">Uncharacterized protein</fullName>
    </submittedName>
</protein>
<comment type="caution">
    <text evidence="2">The sequence shown here is derived from an EMBL/GenBank/DDBJ whole genome shotgun (WGS) entry which is preliminary data.</text>
</comment>
<feature type="transmembrane region" description="Helical" evidence="1">
    <location>
        <begin position="63"/>
        <end position="82"/>
    </location>
</feature>
<name>A0ABW6DM62_9BACT</name>
<gene>
    <name evidence="2" type="ORF">SKC37_09325</name>
</gene>
<evidence type="ECO:0000256" key="1">
    <source>
        <dbReference type="SAM" id="Phobius"/>
    </source>
</evidence>
<keyword evidence="1" id="KW-0812">Transmembrane</keyword>
<reference evidence="2 3" key="1">
    <citation type="submission" date="2024-03" db="EMBL/GenBank/DDBJ databases">
        <title>Aquirufa genome sequencing.</title>
        <authorList>
            <person name="Pitt A."/>
            <person name="Hahn M.W."/>
        </authorList>
    </citation>
    <scope>NUCLEOTIDE SEQUENCE [LARGE SCALE GENOMIC DNA]</scope>
    <source>
        <strain evidence="2 3">HETE-83D</strain>
    </source>
</reference>
<feature type="transmembrane region" description="Helical" evidence="1">
    <location>
        <begin position="12"/>
        <end position="29"/>
    </location>
</feature>
<accession>A0ABW6DM62</accession>
<keyword evidence="1" id="KW-0472">Membrane</keyword>
<keyword evidence="3" id="KW-1185">Reference proteome</keyword>
<organism evidence="2 3">
    <name type="scientific">Aquirufa esocilacus</name>
    <dbReference type="NCBI Taxonomy" id="3096513"/>
    <lineage>
        <taxon>Bacteria</taxon>
        <taxon>Pseudomonadati</taxon>
        <taxon>Bacteroidota</taxon>
        <taxon>Cytophagia</taxon>
        <taxon>Cytophagales</taxon>
        <taxon>Flectobacillaceae</taxon>
        <taxon>Aquirufa</taxon>
    </lineage>
</organism>
<evidence type="ECO:0000313" key="2">
    <source>
        <dbReference type="EMBL" id="MFD3408855.1"/>
    </source>
</evidence>
<dbReference type="RefSeq" id="WP_377981217.1">
    <property type="nucleotide sequence ID" value="NZ_JBBKXX010000003.1"/>
</dbReference>
<feature type="transmembrane region" description="Helical" evidence="1">
    <location>
        <begin position="41"/>
        <end position="57"/>
    </location>
</feature>
<dbReference type="EMBL" id="JBBKXX010000003">
    <property type="protein sequence ID" value="MFD3408855.1"/>
    <property type="molecule type" value="Genomic_DNA"/>
</dbReference>
<evidence type="ECO:0000313" key="3">
    <source>
        <dbReference type="Proteomes" id="UP001598019"/>
    </source>
</evidence>